<evidence type="ECO:0000313" key="1">
    <source>
        <dbReference type="EMBL" id="USQ78610.1"/>
    </source>
</evidence>
<keyword evidence="2" id="KW-1185">Reference proteome</keyword>
<dbReference type="EMBL" id="CP099489">
    <property type="protein sequence ID" value="USQ78610.1"/>
    <property type="molecule type" value="Genomic_DNA"/>
</dbReference>
<dbReference type="Proteomes" id="UP001056455">
    <property type="component" value="Chromosome"/>
</dbReference>
<gene>
    <name evidence="1" type="ORF">NF556_13335</name>
</gene>
<evidence type="ECO:0000313" key="2">
    <source>
        <dbReference type="Proteomes" id="UP001056455"/>
    </source>
</evidence>
<name>A0ABY4YPA2_9MICO</name>
<sequence>MPAVTPPPIARVDLRQVLREAAGSTFPAADGGFSRATPWRDGVEAAVAFTGHAVLVVGEDVSDEHLRSLGVHGLGGAHDPRATVDLAGQGEIGILDALLVGHGTGGHETGAQGTLVERPDLAQSHRAQHAAQWRDDIRVYGLADPARTALATLGRGIAGLPELGLQADDGSADELLAGLLSLVPAGDVVLASVSPGNARSLRFFLRRGFVPVGSVQLWHPAR</sequence>
<organism evidence="1 2">
    <name type="scientific">Ornithinimicrobium faecis</name>
    <dbReference type="NCBI Taxonomy" id="2934158"/>
    <lineage>
        <taxon>Bacteria</taxon>
        <taxon>Bacillati</taxon>
        <taxon>Actinomycetota</taxon>
        <taxon>Actinomycetes</taxon>
        <taxon>Micrococcales</taxon>
        <taxon>Ornithinimicrobiaceae</taxon>
        <taxon>Ornithinimicrobium</taxon>
    </lineage>
</organism>
<accession>A0ABY4YPA2</accession>
<proteinExistence type="predicted"/>
<dbReference type="RefSeq" id="WP_252591408.1">
    <property type="nucleotide sequence ID" value="NZ_CP099489.1"/>
</dbReference>
<reference evidence="1" key="1">
    <citation type="submission" date="2022-06" db="EMBL/GenBank/DDBJ databases">
        <title>Ornithinimicrobium HY1793.</title>
        <authorList>
            <person name="Huang Y."/>
        </authorList>
    </citation>
    <scope>NUCLEOTIDE SEQUENCE</scope>
    <source>
        <strain evidence="1">HY1793</strain>
    </source>
</reference>
<protein>
    <submittedName>
        <fullName evidence="1">N-acetyltransferase</fullName>
    </submittedName>
</protein>